<proteinExistence type="predicted"/>
<keyword evidence="2" id="KW-1185">Reference proteome</keyword>
<evidence type="ECO:0000313" key="1">
    <source>
        <dbReference type="EMBL" id="KMS52657.1"/>
    </source>
</evidence>
<dbReference type="AlphaFoldDB" id="A0A0J7XLT1"/>
<accession>A0A0J7XLT1</accession>
<evidence type="ECO:0000313" key="2">
    <source>
        <dbReference type="Proteomes" id="UP000052268"/>
    </source>
</evidence>
<dbReference type="OrthoDB" id="7502927at2"/>
<protein>
    <recommendedName>
        <fullName evidence="3">Flagellar basal body-associated protein FliL</fullName>
    </recommendedName>
</protein>
<dbReference type="EMBL" id="JACU01000008">
    <property type="protein sequence ID" value="KMS52657.1"/>
    <property type="molecule type" value="Genomic_DNA"/>
</dbReference>
<organism evidence="1 2">
    <name type="scientific">Novosphingobium barchaimii LL02</name>
    <dbReference type="NCBI Taxonomy" id="1114963"/>
    <lineage>
        <taxon>Bacteria</taxon>
        <taxon>Pseudomonadati</taxon>
        <taxon>Pseudomonadota</taxon>
        <taxon>Alphaproteobacteria</taxon>
        <taxon>Sphingomonadales</taxon>
        <taxon>Sphingomonadaceae</taxon>
        <taxon>Novosphingobium</taxon>
    </lineage>
</organism>
<dbReference type="Proteomes" id="UP000052268">
    <property type="component" value="Unassembled WGS sequence"/>
</dbReference>
<gene>
    <name evidence="1" type="ORF">V474_24215</name>
</gene>
<sequence length="148" mass="15143">MKRIGIGVVAVIAGLGVGGAGAWGVSHYLPQFAGGAAHGKADTKVETAFVPAGEILAPLVFADGRLSGYVTFECQLEVPKDASDEVGAKLPLLLNAINLRTYRSPLASGPDGLVPGLAAFRKVVMDAALEVYGKDVVRSVAVTRASPA</sequence>
<evidence type="ECO:0008006" key="3">
    <source>
        <dbReference type="Google" id="ProtNLM"/>
    </source>
</evidence>
<comment type="caution">
    <text evidence="1">The sequence shown here is derived from an EMBL/GenBank/DDBJ whole genome shotgun (WGS) entry which is preliminary data.</text>
</comment>
<dbReference type="PATRIC" id="fig|1114963.3.peg.3697"/>
<reference evidence="1 2" key="1">
    <citation type="journal article" date="2015" name="G3 (Bethesda)">
        <title>Insights into Ongoing Evolution of the Hexachlorocyclohexane Catabolic Pathway from Comparative Genomics of Ten Sphingomonadaceae Strains.</title>
        <authorList>
            <person name="Pearce S.L."/>
            <person name="Oakeshott J.G."/>
            <person name="Pandey G."/>
        </authorList>
    </citation>
    <scope>NUCLEOTIDE SEQUENCE [LARGE SCALE GENOMIC DNA]</scope>
    <source>
        <strain evidence="1 2">LL02</strain>
    </source>
</reference>
<name>A0A0J7XLT1_9SPHN</name>